<evidence type="ECO:0000313" key="6">
    <source>
        <dbReference type="EMBL" id="KTB34634.1"/>
    </source>
</evidence>
<feature type="region of interest" description="Disordered" evidence="4">
    <location>
        <begin position="40"/>
        <end position="66"/>
    </location>
</feature>
<dbReference type="GO" id="GO:0051213">
    <property type="term" value="F:dioxygenase activity"/>
    <property type="evidence" value="ECO:0007669"/>
    <property type="project" value="UniProtKB-KW"/>
</dbReference>
<keyword evidence="3" id="KW-0560">Oxidoreductase</keyword>
<dbReference type="GO" id="GO:0031418">
    <property type="term" value="F:L-ascorbic acid binding"/>
    <property type="evidence" value="ECO:0007669"/>
    <property type="project" value="InterPro"/>
</dbReference>
<evidence type="ECO:0000256" key="1">
    <source>
        <dbReference type="ARBA" id="ARBA00001961"/>
    </source>
</evidence>
<dbReference type="SMART" id="SM00702">
    <property type="entry name" value="P4Hc"/>
    <property type="match status" value="1"/>
</dbReference>
<dbReference type="PANTHER" id="PTHR33099:SF14">
    <property type="entry name" value="PROLYL 4-HYDROXYLASE ALPHA SUBUNIT FE(2+) 2OG DIOXYGENASE DOMAIN-CONTAINING PROTEIN"/>
    <property type="match status" value="1"/>
</dbReference>
<dbReference type="eggNOG" id="ENOG502S1M6">
    <property type="taxonomic scope" value="Eukaryota"/>
</dbReference>
<dbReference type="Proteomes" id="UP000054988">
    <property type="component" value="Unassembled WGS sequence"/>
</dbReference>
<comment type="cofactor">
    <cofactor evidence="1">
        <name>L-ascorbate</name>
        <dbReference type="ChEBI" id="CHEBI:38290"/>
    </cofactor>
</comment>
<evidence type="ECO:0000256" key="3">
    <source>
        <dbReference type="ARBA" id="ARBA00023002"/>
    </source>
</evidence>
<comment type="caution">
    <text evidence="6">The sequence shown here is derived from an EMBL/GenBank/DDBJ whole genome shotgun (WGS) entry which is preliminary data.</text>
</comment>
<evidence type="ECO:0000256" key="2">
    <source>
        <dbReference type="ARBA" id="ARBA00022964"/>
    </source>
</evidence>
<reference evidence="6 7" key="1">
    <citation type="submission" date="2015-12" db="EMBL/GenBank/DDBJ databases">
        <title>Draft genome sequence of Moniliophthora roreri, the causal agent of frosty pod rot of cacao.</title>
        <authorList>
            <person name="Aime M.C."/>
            <person name="Diaz-Valderrama J.R."/>
            <person name="Kijpornyongpan T."/>
            <person name="Phillips-Mora W."/>
        </authorList>
    </citation>
    <scope>NUCLEOTIDE SEQUENCE [LARGE SCALE GENOMIC DNA]</scope>
    <source>
        <strain evidence="6 7">MCA 2952</strain>
    </source>
</reference>
<dbReference type="InterPro" id="IPR044862">
    <property type="entry name" value="Pro_4_hyd_alph_FE2OG_OXY"/>
</dbReference>
<dbReference type="PANTHER" id="PTHR33099">
    <property type="entry name" value="FE2OG DIOXYGENASE DOMAIN-CONTAINING PROTEIN"/>
    <property type="match status" value="1"/>
</dbReference>
<evidence type="ECO:0000313" key="7">
    <source>
        <dbReference type="Proteomes" id="UP000054988"/>
    </source>
</evidence>
<dbReference type="Gene3D" id="2.60.120.620">
    <property type="entry name" value="q2cbj1_9rhob like domain"/>
    <property type="match status" value="1"/>
</dbReference>
<proteinExistence type="predicted"/>
<evidence type="ECO:0000259" key="5">
    <source>
        <dbReference type="SMART" id="SM00702"/>
    </source>
</evidence>
<evidence type="ECO:0000256" key="4">
    <source>
        <dbReference type="SAM" id="MobiDB-lite"/>
    </source>
</evidence>
<dbReference type="GO" id="GO:0016705">
    <property type="term" value="F:oxidoreductase activity, acting on paired donors, with incorporation or reduction of molecular oxygen"/>
    <property type="evidence" value="ECO:0007669"/>
    <property type="project" value="InterPro"/>
</dbReference>
<dbReference type="InterPro" id="IPR006620">
    <property type="entry name" value="Pro_4_hyd_alph"/>
</dbReference>
<dbReference type="Pfam" id="PF13640">
    <property type="entry name" value="2OG-FeII_Oxy_3"/>
    <property type="match status" value="1"/>
</dbReference>
<feature type="domain" description="Prolyl 4-hydroxylase alpha subunit" evidence="5">
    <location>
        <begin position="66"/>
        <end position="248"/>
    </location>
</feature>
<organism evidence="6 7">
    <name type="scientific">Moniliophthora roreri</name>
    <name type="common">Frosty pod rot fungus</name>
    <name type="synonym">Monilia roreri</name>
    <dbReference type="NCBI Taxonomy" id="221103"/>
    <lineage>
        <taxon>Eukaryota</taxon>
        <taxon>Fungi</taxon>
        <taxon>Dikarya</taxon>
        <taxon>Basidiomycota</taxon>
        <taxon>Agaricomycotina</taxon>
        <taxon>Agaricomycetes</taxon>
        <taxon>Agaricomycetidae</taxon>
        <taxon>Agaricales</taxon>
        <taxon>Marasmiineae</taxon>
        <taxon>Marasmiaceae</taxon>
        <taxon>Moniliophthora</taxon>
    </lineage>
</organism>
<dbReference type="EMBL" id="LATX01002055">
    <property type="protein sequence ID" value="KTB34634.1"/>
    <property type="molecule type" value="Genomic_DNA"/>
</dbReference>
<protein>
    <recommendedName>
        <fullName evidence="5">Prolyl 4-hydroxylase alpha subunit domain-containing protein</fullName>
    </recommendedName>
</protein>
<dbReference type="GO" id="GO:0005506">
    <property type="term" value="F:iron ion binding"/>
    <property type="evidence" value="ECO:0007669"/>
    <property type="project" value="InterPro"/>
</dbReference>
<gene>
    <name evidence="6" type="ORF">WG66_12798</name>
</gene>
<keyword evidence="2" id="KW-0223">Dioxygenase</keyword>
<name>A0A0W0FED5_MONRR</name>
<accession>A0A0W0FED5</accession>
<dbReference type="AlphaFoldDB" id="A0A0W0FED5"/>
<sequence>MSDFVATIQNTIKEYSFTNGTRKAPVEFCDLYYKVDDSVAESSSGKESEKPKRKRKNPETDTSGDNYIAHHLNLASATPDQLTKLMSVCEAAPFGRGKEQVMDPPYGKALKLELSKFATPFDLASTGILQQVQRDLVDNDTTLTRYVRAELYKLNVYDEGAFFKPHKDTPRAKNMFGSLVIVFPTKHKGGQLILSENDQEWTFDAPEALTESTPSAPEVAFVAFYSDVMHEVKPVTEDTRITLTYNLYYESALNANQTSLVSSKMNVVTDALKGLLKEYDDSGKSTPRLGFGLAHRYPIDKDGELGYQLSELSKYLKGSDRLIYRACREVGLAVSLRVLYTDDNNRGGFGLEGDYLGDDFVPNMRRVSMERQFEKEVLEKNKSEMLGDDSEVLFWVTECKSATGAESHFAAYGNEPGMGWFVSLQRDTGSNMIRELKKHIA</sequence>